<evidence type="ECO:0000313" key="2">
    <source>
        <dbReference type="Proteomes" id="UP000827092"/>
    </source>
</evidence>
<evidence type="ECO:0000313" key="1">
    <source>
        <dbReference type="EMBL" id="KAG8189192.1"/>
    </source>
</evidence>
<comment type="caution">
    <text evidence="1">The sequence shown here is derived from an EMBL/GenBank/DDBJ whole genome shotgun (WGS) entry which is preliminary data.</text>
</comment>
<accession>A0AAV6UXR6</accession>
<dbReference type="AlphaFoldDB" id="A0AAV6UXR6"/>
<gene>
    <name evidence="1" type="ORF">JTE90_013726</name>
</gene>
<dbReference type="Proteomes" id="UP000827092">
    <property type="component" value="Unassembled WGS sequence"/>
</dbReference>
<sequence>MIQKHYTRAAEERYKKLMREEKRTHKKKKREYMEDRYRDIEYLKTQKEARKFYQLVNNVRADFNPRTTTCRKKNGDLTRDPDEVLVRWREHFVELLAGKDKVEDLTTHTANYEFR</sequence>
<organism evidence="1 2">
    <name type="scientific">Oedothorax gibbosus</name>
    <dbReference type="NCBI Taxonomy" id="931172"/>
    <lineage>
        <taxon>Eukaryota</taxon>
        <taxon>Metazoa</taxon>
        <taxon>Ecdysozoa</taxon>
        <taxon>Arthropoda</taxon>
        <taxon>Chelicerata</taxon>
        <taxon>Arachnida</taxon>
        <taxon>Araneae</taxon>
        <taxon>Araneomorphae</taxon>
        <taxon>Entelegynae</taxon>
        <taxon>Araneoidea</taxon>
        <taxon>Linyphiidae</taxon>
        <taxon>Erigoninae</taxon>
        <taxon>Oedothorax</taxon>
    </lineage>
</organism>
<reference evidence="1 2" key="1">
    <citation type="journal article" date="2022" name="Nat. Ecol. Evol.">
        <title>A masculinizing supergene underlies an exaggerated male reproductive morph in a spider.</title>
        <authorList>
            <person name="Hendrickx F."/>
            <person name="De Corte Z."/>
            <person name="Sonet G."/>
            <person name="Van Belleghem S.M."/>
            <person name="Kostlbacher S."/>
            <person name="Vangestel C."/>
        </authorList>
    </citation>
    <scope>NUCLEOTIDE SEQUENCE [LARGE SCALE GENOMIC DNA]</scope>
    <source>
        <strain evidence="1">W744_W776</strain>
    </source>
</reference>
<protein>
    <submittedName>
        <fullName evidence="1">Uncharacterized protein</fullName>
    </submittedName>
</protein>
<name>A0AAV6UXR6_9ARAC</name>
<dbReference type="EMBL" id="JAFNEN010000219">
    <property type="protein sequence ID" value="KAG8189192.1"/>
    <property type="molecule type" value="Genomic_DNA"/>
</dbReference>
<proteinExistence type="predicted"/>
<keyword evidence="2" id="KW-1185">Reference proteome</keyword>